<evidence type="ECO:0000313" key="1">
    <source>
        <dbReference type="EMBL" id="KIU04475.1"/>
    </source>
</evidence>
<accession>A0A0D1K8M4</accession>
<dbReference type="Proteomes" id="UP000032247">
    <property type="component" value="Unassembled WGS sequence"/>
</dbReference>
<organism evidence="1 2">
    <name type="scientific">Bacillus subtilis</name>
    <dbReference type="NCBI Taxonomy" id="1423"/>
    <lineage>
        <taxon>Bacteria</taxon>
        <taxon>Bacillati</taxon>
        <taxon>Bacillota</taxon>
        <taxon>Bacilli</taxon>
        <taxon>Bacillales</taxon>
        <taxon>Bacillaceae</taxon>
        <taxon>Bacillus</taxon>
    </lineage>
</organism>
<dbReference type="EMBL" id="JXBC01000014">
    <property type="protein sequence ID" value="KIU04475.1"/>
    <property type="molecule type" value="Genomic_DNA"/>
</dbReference>
<gene>
    <name evidence="1" type="ORF">SC09_contig8orf00129</name>
</gene>
<evidence type="ECO:0008006" key="3">
    <source>
        <dbReference type="Google" id="ProtNLM"/>
    </source>
</evidence>
<name>A0A0D1K8M4_BACIU</name>
<proteinExistence type="predicted"/>
<protein>
    <recommendedName>
        <fullName evidence="3">YolD-like family protein</fullName>
    </recommendedName>
</protein>
<dbReference type="Pfam" id="PF08863">
    <property type="entry name" value="YolD"/>
    <property type="match status" value="1"/>
</dbReference>
<reference evidence="1 2" key="1">
    <citation type="submission" date="2014-12" db="EMBL/GenBank/DDBJ databases">
        <title>Comparative genome analysis of Bacillus coagulans HM-08, Clostridium butyricum HM-68, Bacillus subtilis HM-66 and Bacillus licheniformis BL-09.</title>
        <authorList>
            <person name="Zhang H."/>
        </authorList>
    </citation>
    <scope>NUCLEOTIDE SEQUENCE [LARGE SCALE GENOMIC DNA]</scope>
    <source>
        <strain evidence="1 2">HM-66</strain>
    </source>
</reference>
<sequence>MEIEDKRWGMRIILPEHRQGLVRQATEKLKVKKPELDEQQLEDMELTVAESMEFGAPLTFELYDDGYIREITGAVHYVDHIRKEFRVKDSKNDTNFIRFIDIINIKKAPSK</sequence>
<dbReference type="PATRIC" id="fig|1423.173.peg.4930"/>
<dbReference type="PANTHER" id="PTHR40051">
    <property type="entry name" value="IG HYPOTHETICAL 15966"/>
    <property type="match status" value="1"/>
</dbReference>
<dbReference type="AlphaFoldDB" id="A0A0D1K8M4"/>
<comment type="caution">
    <text evidence="1">The sequence shown here is derived from an EMBL/GenBank/DDBJ whole genome shotgun (WGS) entry which is preliminary data.</text>
</comment>
<dbReference type="PANTHER" id="PTHR40051:SF1">
    <property type="entry name" value="YOLD-LIKE FAMILY PROTEIN"/>
    <property type="match status" value="1"/>
</dbReference>
<evidence type="ECO:0000313" key="2">
    <source>
        <dbReference type="Proteomes" id="UP000032247"/>
    </source>
</evidence>
<dbReference type="InterPro" id="IPR014962">
    <property type="entry name" value="YolD"/>
</dbReference>